<proteinExistence type="predicted"/>
<keyword evidence="3" id="KW-1185">Reference proteome</keyword>
<dbReference type="NCBIfam" id="TIGR00199">
    <property type="entry name" value="PncC_domain"/>
    <property type="match status" value="1"/>
</dbReference>
<name>A0A6F8ZHE5_9FIRM</name>
<dbReference type="InterPro" id="IPR036425">
    <property type="entry name" value="MoaB/Mog-like_dom_sf"/>
</dbReference>
<dbReference type="AlphaFoldDB" id="A0A6F8ZHE5"/>
<dbReference type="InterPro" id="IPR036653">
    <property type="entry name" value="CinA-like_C"/>
</dbReference>
<dbReference type="Pfam" id="PF02464">
    <property type="entry name" value="CinA"/>
    <property type="match status" value="1"/>
</dbReference>
<dbReference type="EMBL" id="LR778114">
    <property type="protein sequence ID" value="CAB1128875.1"/>
    <property type="molecule type" value="Genomic_DNA"/>
</dbReference>
<dbReference type="SUPFAM" id="SSF53218">
    <property type="entry name" value="Molybdenum cofactor biosynthesis proteins"/>
    <property type="match status" value="1"/>
</dbReference>
<reference evidence="2 3" key="1">
    <citation type="submission" date="2020-02" db="EMBL/GenBank/DDBJ databases">
        <authorList>
            <person name="Hogendoorn C."/>
        </authorList>
    </citation>
    <scope>NUCLEOTIDE SEQUENCE [LARGE SCALE GENOMIC DNA]</scope>
    <source>
        <strain evidence="2">R501</strain>
    </source>
</reference>
<dbReference type="Gene3D" id="3.40.980.10">
    <property type="entry name" value="MoaB/Mog-like domain"/>
    <property type="match status" value="1"/>
</dbReference>
<organism evidence="2 3">
    <name type="scientific">Candidatus Hydrogenisulfobacillus filiaventi</name>
    <dbReference type="NCBI Taxonomy" id="2707344"/>
    <lineage>
        <taxon>Bacteria</taxon>
        <taxon>Bacillati</taxon>
        <taxon>Bacillota</taxon>
        <taxon>Clostridia</taxon>
        <taxon>Eubacteriales</taxon>
        <taxon>Clostridiales Family XVII. Incertae Sedis</taxon>
        <taxon>Candidatus Hydrogenisulfobacillus</taxon>
    </lineage>
</organism>
<dbReference type="KEGG" id="hfv:R50_1369"/>
<feature type="domain" description="MoaB/Mog" evidence="1">
    <location>
        <begin position="6"/>
        <end position="160"/>
    </location>
</feature>
<dbReference type="InterPro" id="IPR050101">
    <property type="entry name" value="CinA"/>
</dbReference>
<dbReference type="Pfam" id="PF00994">
    <property type="entry name" value="MoCF_biosynth"/>
    <property type="match status" value="1"/>
</dbReference>
<dbReference type="Gene3D" id="3.90.950.20">
    <property type="entry name" value="CinA-like"/>
    <property type="match status" value="1"/>
</dbReference>
<dbReference type="PANTHER" id="PTHR13939:SF0">
    <property type="entry name" value="NMN AMIDOHYDROLASE-LIKE PROTEIN YFAY"/>
    <property type="match status" value="1"/>
</dbReference>
<dbReference type="SUPFAM" id="SSF142433">
    <property type="entry name" value="CinA-like"/>
    <property type="match status" value="1"/>
</dbReference>
<evidence type="ECO:0000313" key="2">
    <source>
        <dbReference type="EMBL" id="CAB1128875.1"/>
    </source>
</evidence>
<dbReference type="InterPro" id="IPR001453">
    <property type="entry name" value="MoaB/Mog_dom"/>
</dbReference>
<gene>
    <name evidence="2" type="primary">cinA</name>
    <name evidence="2" type="ORF">R50_1369</name>
</gene>
<dbReference type="PIRSF" id="PIRSF006728">
    <property type="entry name" value="CinA"/>
    <property type="match status" value="1"/>
</dbReference>
<evidence type="ECO:0000259" key="1">
    <source>
        <dbReference type="SMART" id="SM00852"/>
    </source>
</evidence>
<evidence type="ECO:0000313" key="3">
    <source>
        <dbReference type="Proteomes" id="UP000503399"/>
    </source>
</evidence>
<dbReference type="InterPro" id="IPR008136">
    <property type="entry name" value="CinA_C"/>
</dbReference>
<sequence length="410" mass="42064">MTGTAAIVAVGDEVLAGRVTDRNGAWLVGRLAGAGVRVVSRVMVADDPAAVAAAVTWARTQAELVITTGGLGRTHDDCTVAGVARALGRAVLHREPSAGDPWPEVAFAVVAGAELWPNPAGLAPGQRVTAGDTMVVLLPGPPAELQALAEAALLPWLRESGNPGIVRVTYTCYDLAESEAARLLAPLAAGQHPRIGLYARPGRLEITLESPADPERPGRVPLAIRRLEGWLHGVCPQPLLPLGAEERPGWIVAQLIARRLRVAALESLTGGMVMAALVGVPGASAALVGGAVTYTDTAKAEMGVPVQILREFGAVSEACARAMAEVARARWNVDFGLATTGYAGPTGGDPGHPVGTVFVGCAGPAGVVVHRLQLHGDREAVREGATDAVLALLQAALAADGTPAGEDMEL</sequence>
<dbReference type="PANTHER" id="PTHR13939">
    <property type="entry name" value="NICOTINAMIDE-NUCLEOTIDE AMIDOHYDROLASE PNCC"/>
    <property type="match status" value="1"/>
</dbReference>
<accession>A0A6F8ZHE5</accession>
<dbReference type="InterPro" id="IPR008135">
    <property type="entry name" value="Competence-induced_CinA"/>
</dbReference>
<dbReference type="SMART" id="SM00852">
    <property type="entry name" value="MoCF_biosynth"/>
    <property type="match status" value="1"/>
</dbReference>
<dbReference type="Proteomes" id="UP000503399">
    <property type="component" value="Chromosome"/>
</dbReference>
<protein>
    <submittedName>
        <fullName evidence="2">Competence-damage inducible protein</fullName>
    </submittedName>
</protein>